<protein>
    <submittedName>
        <fullName evidence="8">Radical SAM protein</fullName>
    </submittedName>
</protein>
<dbReference type="InterPro" id="IPR050377">
    <property type="entry name" value="Radical_SAM_PqqE_MftC-like"/>
</dbReference>
<keyword evidence="5" id="KW-0411">Iron-sulfur</keyword>
<gene>
    <name evidence="8" type="ORF">ENG14_01030</name>
</gene>
<keyword evidence="3" id="KW-0479">Metal-binding</keyword>
<dbReference type="Gene3D" id="3.20.20.70">
    <property type="entry name" value="Aldolase class I"/>
    <property type="match status" value="1"/>
</dbReference>
<dbReference type="Pfam" id="PF04055">
    <property type="entry name" value="Radical_SAM"/>
    <property type="match status" value="1"/>
</dbReference>
<dbReference type="GO" id="GO:0046872">
    <property type="term" value="F:metal ion binding"/>
    <property type="evidence" value="ECO:0007669"/>
    <property type="project" value="UniProtKB-KW"/>
</dbReference>
<dbReference type="SFLD" id="SFLDG01067">
    <property type="entry name" value="SPASM/twitch_domain_containing"/>
    <property type="match status" value="1"/>
</dbReference>
<dbReference type="Proteomes" id="UP000886355">
    <property type="component" value="Unassembled WGS sequence"/>
</dbReference>
<dbReference type="SUPFAM" id="SSF102114">
    <property type="entry name" value="Radical SAM enzymes"/>
    <property type="match status" value="1"/>
</dbReference>
<dbReference type="EMBL" id="DQZW01000047">
    <property type="protein sequence ID" value="HDL89470.1"/>
    <property type="molecule type" value="Genomic_DNA"/>
</dbReference>
<feature type="domain" description="Radical SAM core" evidence="7">
    <location>
        <begin position="81"/>
        <end position="296"/>
    </location>
</feature>
<evidence type="ECO:0000256" key="6">
    <source>
        <dbReference type="SAM" id="MobiDB-lite"/>
    </source>
</evidence>
<name>A0A7C0WU64_9BACT</name>
<organism evidence="8">
    <name type="scientific">Thermodesulforhabdus norvegica</name>
    <dbReference type="NCBI Taxonomy" id="39841"/>
    <lineage>
        <taxon>Bacteria</taxon>
        <taxon>Pseudomonadati</taxon>
        <taxon>Thermodesulfobacteriota</taxon>
        <taxon>Syntrophobacteria</taxon>
        <taxon>Syntrophobacterales</taxon>
        <taxon>Thermodesulforhabdaceae</taxon>
        <taxon>Thermodesulforhabdus</taxon>
    </lineage>
</organism>
<feature type="compositionally biased region" description="Polar residues" evidence="6">
    <location>
        <begin position="1"/>
        <end position="17"/>
    </location>
</feature>
<dbReference type="SFLD" id="SFLDS00029">
    <property type="entry name" value="Radical_SAM"/>
    <property type="match status" value="1"/>
</dbReference>
<feature type="region of interest" description="Disordered" evidence="6">
    <location>
        <begin position="1"/>
        <end position="25"/>
    </location>
</feature>
<sequence length="370" mass="40809">MPNMSTKHNVSSYSTLSGKPRKPHRVAIDVDSIAKRLQEREISRPAKVSQDSCSSMASGCPDSNEETLQETTFTPHLAADVPPLSHIYLYLTEGCNQACQHCWIAPSYMADKGTGGHVSAKRLLNVCEKAKLLGLTGVKLTGGEPLLHPEFSELVYGLKELELSLWIESNLTLLTPNNSIALLETMNFISTSLDSATPEGHDTFRGVPNSFHTTCEAIRLLAPHIPLQIIMSIHSGNAHEVEKVILLAKELGAVSVKFNLIRTQGRADRLLKNGRLLDVTELIRIGRKVEDELGPKYGMEVFYSWPPAFWRLSSIASRHLDSCGIHHLIGILGSGHYGLCGVGKNIPELVYGTLDDDFSDIWNYNESLKK</sequence>
<evidence type="ECO:0000256" key="5">
    <source>
        <dbReference type="ARBA" id="ARBA00023014"/>
    </source>
</evidence>
<keyword evidence="2" id="KW-0949">S-adenosyl-L-methionine</keyword>
<dbReference type="InterPro" id="IPR007197">
    <property type="entry name" value="rSAM"/>
</dbReference>
<dbReference type="PANTHER" id="PTHR11228:SF7">
    <property type="entry name" value="PQQA PEPTIDE CYCLASE"/>
    <property type="match status" value="1"/>
</dbReference>
<comment type="caution">
    <text evidence="8">The sequence shown here is derived from an EMBL/GenBank/DDBJ whole genome shotgun (WGS) entry which is preliminary data.</text>
</comment>
<proteinExistence type="predicted"/>
<evidence type="ECO:0000256" key="3">
    <source>
        <dbReference type="ARBA" id="ARBA00022723"/>
    </source>
</evidence>
<dbReference type="PANTHER" id="PTHR11228">
    <property type="entry name" value="RADICAL SAM DOMAIN PROTEIN"/>
    <property type="match status" value="1"/>
</dbReference>
<accession>A0A7C0WU64</accession>
<dbReference type="PROSITE" id="PS51918">
    <property type="entry name" value="RADICAL_SAM"/>
    <property type="match status" value="1"/>
</dbReference>
<dbReference type="InterPro" id="IPR058240">
    <property type="entry name" value="rSAM_sf"/>
</dbReference>
<reference evidence="8" key="1">
    <citation type="journal article" date="2020" name="mSystems">
        <title>Genome- and Community-Level Interaction Insights into Carbon Utilization and Element Cycling Functions of Hydrothermarchaeota in Hydrothermal Sediment.</title>
        <authorList>
            <person name="Zhou Z."/>
            <person name="Liu Y."/>
            <person name="Xu W."/>
            <person name="Pan J."/>
            <person name="Luo Z.H."/>
            <person name="Li M."/>
        </authorList>
    </citation>
    <scope>NUCLEOTIDE SEQUENCE [LARGE SCALE GENOMIC DNA]</scope>
    <source>
        <strain evidence="8">HyVt-19</strain>
    </source>
</reference>
<comment type="cofactor">
    <cofactor evidence="1">
        <name>[4Fe-4S] cluster</name>
        <dbReference type="ChEBI" id="CHEBI:49883"/>
    </cofactor>
</comment>
<keyword evidence="4" id="KW-0408">Iron</keyword>
<dbReference type="GO" id="GO:0003824">
    <property type="term" value="F:catalytic activity"/>
    <property type="evidence" value="ECO:0007669"/>
    <property type="project" value="InterPro"/>
</dbReference>
<evidence type="ECO:0000256" key="4">
    <source>
        <dbReference type="ARBA" id="ARBA00023004"/>
    </source>
</evidence>
<evidence type="ECO:0000256" key="1">
    <source>
        <dbReference type="ARBA" id="ARBA00001966"/>
    </source>
</evidence>
<dbReference type="GO" id="GO:0051536">
    <property type="term" value="F:iron-sulfur cluster binding"/>
    <property type="evidence" value="ECO:0007669"/>
    <property type="project" value="UniProtKB-KW"/>
</dbReference>
<evidence type="ECO:0000256" key="2">
    <source>
        <dbReference type="ARBA" id="ARBA00022691"/>
    </source>
</evidence>
<dbReference type="CDD" id="cd01335">
    <property type="entry name" value="Radical_SAM"/>
    <property type="match status" value="1"/>
</dbReference>
<feature type="non-terminal residue" evidence="8">
    <location>
        <position position="370"/>
    </location>
</feature>
<evidence type="ECO:0000313" key="8">
    <source>
        <dbReference type="EMBL" id="HDL89470.1"/>
    </source>
</evidence>
<feature type="region of interest" description="Disordered" evidence="6">
    <location>
        <begin position="41"/>
        <end position="66"/>
    </location>
</feature>
<dbReference type="AlphaFoldDB" id="A0A7C0WU64"/>
<evidence type="ECO:0000259" key="7">
    <source>
        <dbReference type="PROSITE" id="PS51918"/>
    </source>
</evidence>
<dbReference type="InterPro" id="IPR013785">
    <property type="entry name" value="Aldolase_TIM"/>
</dbReference>